<feature type="transmembrane region" description="Helical" evidence="8">
    <location>
        <begin position="80"/>
        <end position="100"/>
    </location>
</feature>
<dbReference type="PANTHER" id="PTHR43833">
    <property type="entry name" value="POTASSIUM CHANNEL PROTEIN 2-RELATED-RELATED"/>
    <property type="match status" value="1"/>
</dbReference>
<dbReference type="Pfam" id="PF07885">
    <property type="entry name" value="Ion_trans_2"/>
    <property type="match status" value="1"/>
</dbReference>
<feature type="transmembrane region" description="Helical" evidence="8">
    <location>
        <begin position="20"/>
        <end position="41"/>
    </location>
</feature>
<evidence type="ECO:0000256" key="8">
    <source>
        <dbReference type="SAM" id="Phobius"/>
    </source>
</evidence>
<comment type="caution">
    <text evidence="10">The sequence shown here is derived from an EMBL/GenBank/DDBJ whole genome shotgun (WGS) entry which is preliminary data.</text>
</comment>
<dbReference type="Proteomes" id="UP001431221">
    <property type="component" value="Unassembled WGS sequence"/>
</dbReference>
<dbReference type="PRINTS" id="PR01333">
    <property type="entry name" value="2POREKCHANEL"/>
</dbReference>
<reference evidence="10" key="1">
    <citation type="submission" date="2022-04" db="EMBL/GenBank/DDBJ databases">
        <title>Roseibium sp. CAU 1639 isolated from mud.</title>
        <authorList>
            <person name="Kim W."/>
        </authorList>
    </citation>
    <scope>NUCLEOTIDE SEQUENCE</scope>
    <source>
        <strain evidence="10">CAU 1639</strain>
    </source>
</reference>
<keyword evidence="6 8" id="KW-0472">Membrane</keyword>
<accession>A0ABT0GX65</accession>
<keyword evidence="5" id="KW-0406">Ion transport</keyword>
<evidence type="ECO:0000259" key="9">
    <source>
        <dbReference type="Pfam" id="PF07885"/>
    </source>
</evidence>
<organism evidence="10 11">
    <name type="scientific">Roseibium sediminicola</name>
    <dbReference type="NCBI Taxonomy" id="2933272"/>
    <lineage>
        <taxon>Bacteria</taxon>
        <taxon>Pseudomonadati</taxon>
        <taxon>Pseudomonadota</taxon>
        <taxon>Alphaproteobacteria</taxon>
        <taxon>Hyphomicrobiales</taxon>
        <taxon>Stappiaceae</taxon>
        <taxon>Roseibium</taxon>
    </lineage>
</organism>
<dbReference type="Gene3D" id="1.10.287.70">
    <property type="match status" value="1"/>
</dbReference>
<dbReference type="InterPro" id="IPR013099">
    <property type="entry name" value="K_chnl_dom"/>
</dbReference>
<protein>
    <submittedName>
        <fullName evidence="10">Ion channel</fullName>
    </submittedName>
</protein>
<keyword evidence="4 8" id="KW-1133">Transmembrane helix</keyword>
<comment type="subcellular location">
    <subcellularLocation>
        <location evidence="1">Membrane</location>
        <topology evidence="1">Multi-pass membrane protein</topology>
    </subcellularLocation>
</comment>
<sequence length="351" mass="37612">MPILQVIIARLYQHVIELKLWLLGALICGYLFISWVLFLLAGETGLTGNPLTFIYFAATTASTVGYGDLSPETEAGRMVAAFWFFPGALLIFSAVLGRLTGVLVEGVRRMADGNGNFERVQNATVIVGYHRDKTPLMVENLVAGQDGDDKIILLASSKNVEVPEGVRLIRAERLDALQSLRRAAIAGAQKVLVYAATDAETFNTCLAIRELNDSVHIAAYFEDRDTARRAGKLAHIEPVVSNACEALVRAAQDPGAGQILMALSTAGLGATVYSAVIETDSTSDTAALEKALSGAEGTLIAVSQPDDESFMFRPFPKALKSGGSIYYLAQKRLSARQISDGLEGGDVRVTV</sequence>
<keyword evidence="11" id="KW-1185">Reference proteome</keyword>
<evidence type="ECO:0000256" key="4">
    <source>
        <dbReference type="ARBA" id="ARBA00022989"/>
    </source>
</evidence>
<proteinExistence type="predicted"/>
<evidence type="ECO:0000256" key="7">
    <source>
        <dbReference type="ARBA" id="ARBA00023303"/>
    </source>
</evidence>
<gene>
    <name evidence="10" type="ORF">M0H32_16805</name>
</gene>
<evidence type="ECO:0000313" key="10">
    <source>
        <dbReference type="EMBL" id="MCK7613830.1"/>
    </source>
</evidence>
<dbReference type="Gene3D" id="3.40.50.720">
    <property type="entry name" value="NAD(P)-binding Rossmann-like Domain"/>
    <property type="match status" value="1"/>
</dbReference>
<evidence type="ECO:0000256" key="6">
    <source>
        <dbReference type="ARBA" id="ARBA00023136"/>
    </source>
</evidence>
<keyword evidence="7" id="KW-0407">Ion channel</keyword>
<dbReference type="SUPFAM" id="SSF81324">
    <property type="entry name" value="Voltage-gated potassium channels"/>
    <property type="match status" value="1"/>
</dbReference>
<evidence type="ECO:0000256" key="2">
    <source>
        <dbReference type="ARBA" id="ARBA00022448"/>
    </source>
</evidence>
<dbReference type="InterPro" id="IPR036291">
    <property type="entry name" value="NAD(P)-bd_dom_sf"/>
</dbReference>
<name>A0ABT0GX65_9HYPH</name>
<evidence type="ECO:0000256" key="1">
    <source>
        <dbReference type="ARBA" id="ARBA00004141"/>
    </source>
</evidence>
<dbReference type="InterPro" id="IPR050721">
    <property type="entry name" value="Trk_Ktr_HKT_K-transport"/>
</dbReference>
<dbReference type="EMBL" id="JALNMJ010000011">
    <property type="protein sequence ID" value="MCK7613830.1"/>
    <property type="molecule type" value="Genomic_DNA"/>
</dbReference>
<dbReference type="PANTHER" id="PTHR43833:SF9">
    <property type="entry name" value="POTASSIUM CHANNEL PROTEIN YUGO-RELATED"/>
    <property type="match status" value="1"/>
</dbReference>
<dbReference type="InterPro" id="IPR003280">
    <property type="entry name" value="2pore_dom_K_chnl"/>
</dbReference>
<evidence type="ECO:0000256" key="5">
    <source>
        <dbReference type="ARBA" id="ARBA00023065"/>
    </source>
</evidence>
<evidence type="ECO:0000256" key="3">
    <source>
        <dbReference type="ARBA" id="ARBA00022692"/>
    </source>
</evidence>
<feature type="domain" description="Potassium channel" evidence="9">
    <location>
        <begin position="26"/>
        <end position="94"/>
    </location>
</feature>
<keyword evidence="2" id="KW-0813">Transport</keyword>
<dbReference type="RefSeq" id="WP_248156081.1">
    <property type="nucleotide sequence ID" value="NZ_JALNMJ010000011.1"/>
</dbReference>
<dbReference type="SUPFAM" id="SSF51735">
    <property type="entry name" value="NAD(P)-binding Rossmann-fold domains"/>
    <property type="match status" value="1"/>
</dbReference>
<keyword evidence="3 8" id="KW-0812">Transmembrane</keyword>
<evidence type="ECO:0000313" key="11">
    <source>
        <dbReference type="Proteomes" id="UP001431221"/>
    </source>
</evidence>